<dbReference type="STRING" id="1225564.AA309_27655"/>
<sequence>MLAKLAQLDRITSKVLDWVALAASAFVAGLLVFLVFSRYVLNWSIVGLNELSVLAAMWLYMIGALIASRRREHLVVDLVPQLLSNPWAQAVHRVFVALVTLVITCFFVAWTYQMFAWGVKRPQTIPALGLPLWVSQAAVGVAAVGCCAYALRDVVTGMRALAEAKRASQPLTGRV</sequence>
<evidence type="ECO:0000256" key="6">
    <source>
        <dbReference type="ARBA" id="ARBA00022989"/>
    </source>
</evidence>
<dbReference type="Pfam" id="PF04290">
    <property type="entry name" value="DctQ"/>
    <property type="match status" value="1"/>
</dbReference>
<comment type="function">
    <text evidence="9">Part of the tripartite ATP-independent periplasmic (TRAP) transport system.</text>
</comment>
<keyword evidence="12" id="KW-1185">Reference proteome</keyword>
<dbReference type="InterPro" id="IPR007387">
    <property type="entry name" value="TRAP_DctQ"/>
</dbReference>
<organism evidence="11 12">
    <name type="scientific">Microvirga vignae</name>
    <dbReference type="NCBI Taxonomy" id="1225564"/>
    <lineage>
        <taxon>Bacteria</taxon>
        <taxon>Pseudomonadati</taxon>
        <taxon>Pseudomonadota</taxon>
        <taxon>Alphaproteobacteria</taxon>
        <taxon>Hyphomicrobiales</taxon>
        <taxon>Methylobacteriaceae</taxon>
        <taxon>Microvirga</taxon>
    </lineage>
</organism>
<keyword evidence="5 9" id="KW-0812">Transmembrane</keyword>
<feature type="transmembrane region" description="Helical" evidence="9">
    <location>
        <begin position="15"/>
        <end position="39"/>
    </location>
</feature>
<dbReference type="EMBL" id="LCYG01000100">
    <property type="protein sequence ID" value="KLK90084.1"/>
    <property type="molecule type" value="Genomic_DNA"/>
</dbReference>
<accession>A0A0H1R4T7</accession>
<feature type="transmembrane region" description="Helical" evidence="9">
    <location>
        <begin position="51"/>
        <end position="69"/>
    </location>
</feature>
<evidence type="ECO:0000256" key="5">
    <source>
        <dbReference type="ARBA" id="ARBA00022692"/>
    </source>
</evidence>
<gene>
    <name evidence="11" type="ORF">AA309_27655</name>
</gene>
<keyword evidence="4 9" id="KW-0997">Cell inner membrane</keyword>
<evidence type="ECO:0000259" key="10">
    <source>
        <dbReference type="Pfam" id="PF04290"/>
    </source>
</evidence>
<evidence type="ECO:0000256" key="4">
    <source>
        <dbReference type="ARBA" id="ARBA00022519"/>
    </source>
</evidence>
<protein>
    <recommendedName>
        <fullName evidence="9">TRAP transporter small permease protein</fullName>
    </recommendedName>
</protein>
<dbReference type="Proteomes" id="UP000035489">
    <property type="component" value="Unassembled WGS sequence"/>
</dbReference>
<dbReference type="OrthoDB" id="7847241at2"/>
<dbReference type="InterPro" id="IPR055348">
    <property type="entry name" value="DctQ"/>
</dbReference>
<keyword evidence="3" id="KW-1003">Cell membrane</keyword>
<dbReference type="AlphaFoldDB" id="A0A0H1R4T7"/>
<dbReference type="GO" id="GO:0005886">
    <property type="term" value="C:plasma membrane"/>
    <property type="evidence" value="ECO:0007669"/>
    <property type="project" value="UniProtKB-SubCell"/>
</dbReference>
<evidence type="ECO:0000256" key="2">
    <source>
        <dbReference type="ARBA" id="ARBA00022448"/>
    </source>
</evidence>
<proteinExistence type="inferred from homology"/>
<evidence type="ECO:0000313" key="11">
    <source>
        <dbReference type="EMBL" id="KLK90084.1"/>
    </source>
</evidence>
<feature type="domain" description="Tripartite ATP-independent periplasmic transporters DctQ component" evidence="10">
    <location>
        <begin position="28"/>
        <end position="159"/>
    </location>
</feature>
<keyword evidence="2 9" id="KW-0813">Transport</keyword>
<evidence type="ECO:0000256" key="9">
    <source>
        <dbReference type="RuleBase" id="RU369079"/>
    </source>
</evidence>
<evidence type="ECO:0000256" key="3">
    <source>
        <dbReference type="ARBA" id="ARBA00022475"/>
    </source>
</evidence>
<evidence type="ECO:0000256" key="8">
    <source>
        <dbReference type="ARBA" id="ARBA00038436"/>
    </source>
</evidence>
<name>A0A0H1R4T7_9HYPH</name>
<evidence type="ECO:0000313" key="12">
    <source>
        <dbReference type="Proteomes" id="UP000035489"/>
    </source>
</evidence>
<evidence type="ECO:0000256" key="1">
    <source>
        <dbReference type="ARBA" id="ARBA00004429"/>
    </source>
</evidence>
<comment type="similarity">
    <text evidence="8 9">Belongs to the TRAP transporter small permease family.</text>
</comment>
<reference evidence="11 12" key="1">
    <citation type="submission" date="2015-05" db="EMBL/GenBank/DDBJ databases">
        <title>Draft genome sequence of Microvirga vignae strain BR3299, a novel nitrogen fixing bacteria isolated from Brazil semi-aired region.</title>
        <authorList>
            <person name="Zilli J.E."/>
            <person name="Passos S.R."/>
            <person name="Leite J."/>
            <person name="Baldani J.I."/>
            <person name="Xavier G.R."/>
            <person name="Rumjaneck N.G."/>
            <person name="Simoes-Araujo J.L."/>
        </authorList>
    </citation>
    <scope>NUCLEOTIDE SEQUENCE [LARGE SCALE GENOMIC DNA]</scope>
    <source>
        <strain evidence="11 12">BR3299</strain>
    </source>
</reference>
<keyword evidence="7 9" id="KW-0472">Membrane</keyword>
<dbReference type="GO" id="GO:0022857">
    <property type="term" value="F:transmembrane transporter activity"/>
    <property type="evidence" value="ECO:0007669"/>
    <property type="project" value="UniProtKB-UniRule"/>
</dbReference>
<feature type="transmembrane region" description="Helical" evidence="9">
    <location>
        <begin position="90"/>
        <end position="112"/>
    </location>
</feature>
<dbReference type="PATRIC" id="fig|1225564.3.peg.44"/>
<feature type="transmembrane region" description="Helical" evidence="9">
    <location>
        <begin position="132"/>
        <end position="151"/>
    </location>
</feature>
<comment type="subunit">
    <text evidence="9">The complex comprises the extracytoplasmic solute receptor protein and the two transmembrane proteins.</text>
</comment>
<dbReference type="RefSeq" id="WP_047192249.1">
    <property type="nucleotide sequence ID" value="NZ_LCYG01000100.1"/>
</dbReference>
<comment type="caution">
    <text evidence="11">The sequence shown here is derived from an EMBL/GenBank/DDBJ whole genome shotgun (WGS) entry which is preliminary data.</text>
</comment>
<evidence type="ECO:0000256" key="7">
    <source>
        <dbReference type="ARBA" id="ARBA00023136"/>
    </source>
</evidence>
<dbReference type="PANTHER" id="PTHR35011">
    <property type="entry name" value="2,3-DIKETO-L-GULONATE TRAP TRANSPORTER SMALL PERMEASE PROTEIN YIAM"/>
    <property type="match status" value="1"/>
</dbReference>
<keyword evidence="6 9" id="KW-1133">Transmembrane helix</keyword>
<comment type="subcellular location">
    <subcellularLocation>
        <location evidence="1 9">Cell inner membrane</location>
        <topology evidence="1 9">Multi-pass membrane protein</topology>
    </subcellularLocation>
</comment>